<keyword evidence="1" id="KW-0547">Nucleotide-binding</keyword>
<dbReference type="PANTHER" id="PTHR11089">
    <property type="entry name" value="GTP-BINDING PROTEIN-RELATED"/>
    <property type="match status" value="1"/>
</dbReference>
<dbReference type="Gene3D" id="3.40.50.300">
    <property type="entry name" value="P-loop containing nucleotide triphosphate hydrolases"/>
    <property type="match status" value="1"/>
</dbReference>
<reference evidence="3 4" key="1">
    <citation type="journal article" date="2013" name="Front. Plant Sci.">
        <title>The Reference Genome of the Halophytic Plant Eutrema salsugineum.</title>
        <authorList>
            <person name="Yang R."/>
            <person name="Jarvis D.E."/>
            <person name="Chen H."/>
            <person name="Beilstein M.A."/>
            <person name="Grimwood J."/>
            <person name="Jenkins J."/>
            <person name="Shu S."/>
            <person name="Prochnik S."/>
            <person name="Xin M."/>
            <person name="Ma C."/>
            <person name="Schmutz J."/>
            <person name="Wing R.A."/>
            <person name="Mitchell-Olds T."/>
            <person name="Schumaker K.S."/>
            <person name="Wang X."/>
        </authorList>
    </citation>
    <scope>NUCLEOTIDE SEQUENCE [LARGE SCALE GENOMIC DNA]</scope>
</reference>
<dbReference type="AlphaFoldDB" id="V4KT58"/>
<evidence type="ECO:0000313" key="3">
    <source>
        <dbReference type="EMBL" id="ESQ41130.1"/>
    </source>
</evidence>
<accession>V4KT58</accession>
<dbReference type="STRING" id="72664.V4KT58"/>
<evidence type="ECO:0008006" key="5">
    <source>
        <dbReference type="Google" id="ProtNLM"/>
    </source>
</evidence>
<dbReference type="InterPro" id="IPR027417">
    <property type="entry name" value="P-loop_NTPase"/>
</dbReference>
<keyword evidence="4" id="KW-1185">Reference proteome</keyword>
<dbReference type="PANTHER" id="PTHR11089:SF30">
    <property type="entry name" value="GUANINE NUCLEOTIDE-BINDING PROTEIN-LIKE 3 HOMOLOG"/>
    <property type="match status" value="1"/>
</dbReference>
<dbReference type="EMBL" id="KI517464">
    <property type="protein sequence ID" value="ESQ41130.1"/>
    <property type="molecule type" value="Genomic_DNA"/>
</dbReference>
<organism evidence="3 4">
    <name type="scientific">Eutrema salsugineum</name>
    <name type="common">Saltwater cress</name>
    <name type="synonym">Sisymbrium salsugineum</name>
    <dbReference type="NCBI Taxonomy" id="72664"/>
    <lineage>
        <taxon>Eukaryota</taxon>
        <taxon>Viridiplantae</taxon>
        <taxon>Streptophyta</taxon>
        <taxon>Embryophyta</taxon>
        <taxon>Tracheophyta</taxon>
        <taxon>Spermatophyta</taxon>
        <taxon>Magnoliopsida</taxon>
        <taxon>eudicotyledons</taxon>
        <taxon>Gunneridae</taxon>
        <taxon>Pentapetalae</taxon>
        <taxon>rosids</taxon>
        <taxon>malvids</taxon>
        <taxon>Brassicales</taxon>
        <taxon>Brassicaceae</taxon>
        <taxon>Eutremeae</taxon>
        <taxon>Eutrema</taxon>
    </lineage>
</organism>
<evidence type="ECO:0000256" key="2">
    <source>
        <dbReference type="ARBA" id="ARBA00023134"/>
    </source>
</evidence>
<dbReference type="KEGG" id="eus:EUTSA_v10014729mg"/>
<dbReference type="GO" id="GO:0005525">
    <property type="term" value="F:GTP binding"/>
    <property type="evidence" value="ECO:0007669"/>
    <property type="project" value="UniProtKB-KW"/>
</dbReference>
<proteinExistence type="predicted"/>
<dbReference type="Proteomes" id="UP000030689">
    <property type="component" value="Unassembled WGS sequence"/>
</dbReference>
<evidence type="ECO:0000313" key="4">
    <source>
        <dbReference type="Proteomes" id="UP000030689"/>
    </source>
</evidence>
<dbReference type="GO" id="GO:0005730">
    <property type="term" value="C:nucleolus"/>
    <property type="evidence" value="ECO:0007669"/>
    <property type="project" value="TreeGrafter"/>
</dbReference>
<sequence>MMMIPRRKKGMERGRAEMTQLELSMFEITRRGLSTRSLLKSLNCLMSILEVLDARDPLGSRCTDMERMVMQAGPNKHLVLLLNKIDLVLREAAEKWLKYLREEFPAVALANVVPRNRDQTWVGNHPRHQNQAIFCRRVIVLKLCSTQMLVTLYKIPSFESVDDFLYKVATVRGKLKKGGLVDIGAAARIVLHHCKD</sequence>
<dbReference type="Gramene" id="ESQ41130">
    <property type="protein sequence ID" value="ESQ41130"/>
    <property type="gene ID" value="EUTSA_v10014729mg"/>
</dbReference>
<gene>
    <name evidence="3" type="ORF">EUTSA_v10014729mg</name>
</gene>
<dbReference type="eggNOG" id="KOG2484">
    <property type="taxonomic scope" value="Eukaryota"/>
</dbReference>
<evidence type="ECO:0000256" key="1">
    <source>
        <dbReference type="ARBA" id="ARBA00022741"/>
    </source>
</evidence>
<dbReference type="SUPFAM" id="SSF52540">
    <property type="entry name" value="P-loop containing nucleoside triphosphate hydrolases"/>
    <property type="match status" value="1"/>
</dbReference>
<dbReference type="InterPro" id="IPR050755">
    <property type="entry name" value="TRAFAC_YlqF/YawG_RiboMat"/>
</dbReference>
<keyword evidence="2" id="KW-0342">GTP-binding</keyword>
<name>V4KT58_EUTSA</name>
<dbReference type="InterPro" id="IPR023179">
    <property type="entry name" value="GTP-bd_ortho_bundle_sf"/>
</dbReference>
<dbReference type="Gene3D" id="1.10.1580.10">
    <property type="match status" value="1"/>
</dbReference>
<protein>
    <recommendedName>
        <fullName evidence="5">G domain-containing protein</fullName>
    </recommendedName>
</protein>